<dbReference type="SUPFAM" id="SSF51735">
    <property type="entry name" value="NAD(P)-binding Rossmann-fold domains"/>
    <property type="match status" value="1"/>
</dbReference>
<feature type="domain" description="NAD-dependent epimerase/dehydratase" evidence="1">
    <location>
        <begin position="2"/>
        <end position="229"/>
    </location>
</feature>
<dbReference type="AlphaFoldDB" id="A0AAE3MEF9"/>
<dbReference type="InterPro" id="IPR036291">
    <property type="entry name" value="NAD(P)-bd_dom_sf"/>
</dbReference>
<proteinExistence type="predicted"/>
<organism evidence="2 3">
    <name type="scientific">Plebeiibacterium marinum</name>
    <dbReference type="NCBI Taxonomy" id="2992111"/>
    <lineage>
        <taxon>Bacteria</taxon>
        <taxon>Pseudomonadati</taxon>
        <taxon>Bacteroidota</taxon>
        <taxon>Bacteroidia</taxon>
        <taxon>Marinilabiliales</taxon>
        <taxon>Marinilabiliaceae</taxon>
        <taxon>Plebeiibacterium</taxon>
    </lineage>
</organism>
<gene>
    <name evidence="2" type="ORF">OM074_10720</name>
</gene>
<dbReference type="Pfam" id="PF01370">
    <property type="entry name" value="Epimerase"/>
    <property type="match status" value="1"/>
</dbReference>
<reference evidence="2" key="1">
    <citation type="submission" date="2022-10" db="EMBL/GenBank/DDBJ databases">
        <authorList>
            <person name="Yu W.X."/>
        </authorList>
    </citation>
    <scope>NUCLEOTIDE SEQUENCE</scope>
    <source>
        <strain evidence="2">D04</strain>
    </source>
</reference>
<keyword evidence="3" id="KW-1185">Reference proteome</keyword>
<dbReference type="EMBL" id="JAPDPI010000019">
    <property type="protein sequence ID" value="MCW3806100.1"/>
    <property type="molecule type" value="Genomic_DNA"/>
</dbReference>
<dbReference type="PANTHER" id="PTHR48079">
    <property type="entry name" value="PROTEIN YEEZ"/>
    <property type="match status" value="1"/>
</dbReference>
<name>A0AAE3MEF9_9BACT</name>
<dbReference type="GO" id="GO:0005737">
    <property type="term" value="C:cytoplasm"/>
    <property type="evidence" value="ECO:0007669"/>
    <property type="project" value="TreeGrafter"/>
</dbReference>
<dbReference type="GO" id="GO:0004029">
    <property type="term" value="F:aldehyde dehydrogenase (NAD+) activity"/>
    <property type="evidence" value="ECO:0007669"/>
    <property type="project" value="TreeGrafter"/>
</dbReference>
<dbReference type="InterPro" id="IPR051783">
    <property type="entry name" value="NAD(P)-dependent_oxidoreduct"/>
</dbReference>
<evidence type="ECO:0000259" key="1">
    <source>
        <dbReference type="Pfam" id="PF01370"/>
    </source>
</evidence>
<evidence type="ECO:0000313" key="2">
    <source>
        <dbReference type="EMBL" id="MCW3806100.1"/>
    </source>
</evidence>
<sequence>MILVTGGTGLVGAHLLYHLLKKGRNVIALKRKTSDISKARLVFGFYGEDAQELFKKIKWIEGDLLDYESLVQALDNVSVVYHTGALVSFNPALKDEMMQVNEEGTANIVNACIEKRVGKFCFVSSIATMGNSKNGEYIDEMSYWQGGRNHSAYSISKFRSEMQVWRAVNEGLNAVIVNPSVIIGPGDWDNGSAKIVKTVYKGLKFYTPGSTGFVDVRDVVKAMITLTDSEVSAKRFLLNGANLSYKSFFNMLAHALHVKPPALEAGKFLTGLAWRYEKARNLLFGTEPLITKDSARTSLKTTNYSGEAIKDEVDYSYTPIEKTIKDTAKCFLETNF</sequence>
<protein>
    <submittedName>
        <fullName evidence="2">NAD-dependent epimerase/dehydratase family protein</fullName>
    </submittedName>
</protein>
<dbReference type="PANTHER" id="PTHR48079:SF6">
    <property type="entry name" value="NAD(P)-BINDING DOMAIN-CONTAINING PROTEIN-RELATED"/>
    <property type="match status" value="1"/>
</dbReference>
<dbReference type="Gene3D" id="3.40.50.720">
    <property type="entry name" value="NAD(P)-binding Rossmann-like Domain"/>
    <property type="match status" value="1"/>
</dbReference>
<dbReference type="InterPro" id="IPR001509">
    <property type="entry name" value="Epimerase_deHydtase"/>
</dbReference>
<comment type="caution">
    <text evidence="2">The sequence shown here is derived from an EMBL/GenBank/DDBJ whole genome shotgun (WGS) entry which is preliminary data.</text>
</comment>
<accession>A0AAE3MEF9</accession>
<dbReference type="Proteomes" id="UP001207408">
    <property type="component" value="Unassembled WGS sequence"/>
</dbReference>
<dbReference type="RefSeq" id="WP_301199472.1">
    <property type="nucleotide sequence ID" value="NZ_JAPDPI010000019.1"/>
</dbReference>
<evidence type="ECO:0000313" key="3">
    <source>
        <dbReference type="Proteomes" id="UP001207408"/>
    </source>
</evidence>